<name>A0A917PEA6_9MICO</name>
<accession>A0A917PEA6</accession>
<evidence type="ECO:0000256" key="1">
    <source>
        <dbReference type="ARBA" id="ARBA00023015"/>
    </source>
</evidence>
<dbReference type="PANTHER" id="PTHR30055">
    <property type="entry name" value="HTH-TYPE TRANSCRIPTIONAL REGULATOR RUTR"/>
    <property type="match status" value="1"/>
</dbReference>
<dbReference type="Pfam" id="PF00440">
    <property type="entry name" value="TetR_N"/>
    <property type="match status" value="1"/>
</dbReference>
<keyword evidence="1" id="KW-0805">Transcription regulation</keyword>
<evidence type="ECO:0000313" key="7">
    <source>
        <dbReference type="EMBL" id="GGJ72877.1"/>
    </source>
</evidence>
<dbReference type="PROSITE" id="PS50977">
    <property type="entry name" value="HTH_TETR_2"/>
    <property type="match status" value="1"/>
</dbReference>
<evidence type="ECO:0000256" key="5">
    <source>
        <dbReference type="SAM" id="MobiDB-lite"/>
    </source>
</evidence>
<keyword evidence="3" id="KW-0804">Transcription</keyword>
<dbReference type="InterPro" id="IPR036271">
    <property type="entry name" value="Tet_transcr_reg_TetR-rel_C_sf"/>
</dbReference>
<dbReference type="SUPFAM" id="SSF48498">
    <property type="entry name" value="Tetracyclin repressor-like, C-terminal domain"/>
    <property type="match status" value="1"/>
</dbReference>
<evidence type="ECO:0000256" key="3">
    <source>
        <dbReference type="ARBA" id="ARBA00023163"/>
    </source>
</evidence>
<dbReference type="Gene3D" id="1.10.10.60">
    <property type="entry name" value="Homeodomain-like"/>
    <property type="match status" value="1"/>
</dbReference>
<organism evidence="7 8">
    <name type="scientific">Agromyces bauzanensis</name>
    <dbReference type="NCBI Taxonomy" id="1308924"/>
    <lineage>
        <taxon>Bacteria</taxon>
        <taxon>Bacillati</taxon>
        <taxon>Actinomycetota</taxon>
        <taxon>Actinomycetes</taxon>
        <taxon>Micrococcales</taxon>
        <taxon>Microbacteriaceae</taxon>
        <taxon>Agromyces</taxon>
    </lineage>
</organism>
<keyword evidence="8" id="KW-1185">Reference proteome</keyword>
<proteinExistence type="predicted"/>
<dbReference type="GO" id="GO:0003700">
    <property type="term" value="F:DNA-binding transcription factor activity"/>
    <property type="evidence" value="ECO:0007669"/>
    <property type="project" value="TreeGrafter"/>
</dbReference>
<dbReference type="Proteomes" id="UP000636956">
    <property type="component" value="Unassembled WGS sequence"/>
</dbReference>
<sequence length="277" mass="30305">MRHPEELGHGAAETAEGRAAAEHAAALAKLDLAAPAHRARNAPRCGRADDAVAWRGWATRRERARLRTMPENGTLRRGRPGYDQQGILEVAVAAFNQYGYDATSMGVLADRLGLSKSAIYHHFASKDEILERALDNALSALEGVLQGPESTHGRAADRLEYVLRGGVHVLIARLPYVTLLLRVRGNTEVERRALARRRAFDRAVTALVEEAQAEGSLRSDIDASVVSRLVFGMINSIVEWYRTGGREDADRLADDVIAVALDGLRMPTSNRVEELLG</sequence>
<reference evidence="7" key="2">
    <citation type="submission" date="2020-09" db="EMBL/GenBank/DDBJ databases">
        <authorList>
            <person name="Sun Q."/>
            <person name="Zhou Y."/>
        </authorList>
    </citation>
    <scope>NUCLEOTIDE SEQUENCE</scope>
    <source>
        <strain evidence="7">CGMCC 1.8984</strain>
    </source>
</reference>
<dbReference type="InterPro" id="IPR041490">
    <property type="entry name" value="KstR2_TetR_C"/>
</dbReference>
<dbReference type="InterPro" id="IPR050109">
    <property type="entry name" value="HTH-type_TetR-like_transc_reg"/>
</dbReference>
<reference evidence="7" key="1">
    <citation type="journal article" date="2014" name="Int. J. Syst. Evol. Microbiol.">
        <title>Complete genome sequence of Corynebacterium casei LMG S-19264T (=DSM 44701T), isolated from a smear-ripened cheese.</title>
        <authorList>
            <consortium name="US DOE Joint Genome Institute (JGI-PGF)"/>
            <person name="Walter F."/>
            <person name="Albersmeier A."/>
            <person name="Kalinowski J."/>
            <person name="Ruckert C."/>
        </authorList>
    </citation>
    <scope>NUCLEOTIDE SEQUENCE</scope>
    <source>
        <strain evidence="7">CGMCC 1.8984</strain>
    </source>
</reference>
<evidence type="ECO:0000313" key="8">
    <source>
        <dbReference type="Proteomes" id="UP000636956"/>
    </source>
</evidence>
<dbReference type="GO" id="GO:0000976">
    <property type="term" value="F:transcription cis-regulatory region binding"/>
    <property type="evidence" value="ECO:0007669"/>
    <property type="project" value="TreeGrafter"/>
</dbReference>
<feature type="region of interest" description="Disordered" evidence="5">
    <location>
        <begin position="1"/>
        <end position="20"/>
    </location>
</feature>
<evidence type="ECO:0000256" key="2">
    <source>
        <dbReference type="ARBA" id="ARBA00023125"/>
    </source>
</evidence>
<comment type="caution">
    <text evidence="7">The sequence shown here is derived from an EMBL/GenBank/DDBJ whole genome shotgun (WGS) entry which is preliminary data.</text>
</comment>
<evidence type="ECO:0000259" key="6">
    <source>
        <dbReference type="PROSITE" id="PS50977"/>
    </source>
</evidence>
<dbReference type="InterPro" id="IPR009057">
    <property type="entry name" value="Homeodomain-like_sf"/>
</dbReference>
<dbReference type="InterPro" id="IPR001647">
    <property type="entry name" value="HTH_TetR"/>
</dbReference>
<dbReference type="AlphaFoldDB" id="A0A917PEA6"/>
<keyword evidence="2 4" id="KW-0238">DNA-binding</keyword>
<feature type="domain" description="HTH tetR-type" evidence="6">
    <location>
        <begin position="81"/>
        <end position="141"/>
    </location>
</feature>
<dbReference type="PANTHER" id="PTHR30055:SF234">
    <property type="entry name" value="HTH-TYPE TRANSCRIPTIONAL REGULATOR BETI"/>
    <property type="match status" value="1"/>
</dbReference>
<dbReference type="SUPFAM" id="SSF46689">
    <property type="entry name" value="Homeodomain-like"/>
    <property type="match status" value="1"/>
</dbReference>
<feature type="DNA-binding region" description="H-T-H motif" evidence="4">
    <location>
        <begin position="104"/>
        <end position="123"/>
    </location>
</feature>
<dbReference type="Pfam" id="PF17932">
    <property type="entry name" value="TetR_C_24"/>
    <property type="match status" value="1"/>
</dbReference>
<evidence type="ECO:0000256" key="4">
    <source>
        <dbReference type="PROSITE-ProRule" id="PRU00335"/>
    </source>
</evidence>
<dbReference type="EMBL" id="BMMD01000003">
    <property type="protein sequence ID" value="GGJ72877.1"/>
    <property type="molecule type" value="Genomic_DNA"/>
</dbReference>
<dbReference type="PRINTS" id="PR00455">
    <property type="entry name" value="HTHTETR"/>
</dbReference>
<gene>
    <name evidence="7" type="ORF">GCM10011372_08480</name>
</gene>
<protein>
    <recommendedName>
        <fullName evidence="6">HTH tetR-type domain-containing protein</fullName>
    </recommendedName>
</protein>
<dbReference type="Gene3D" id="1.10.357.10">
    <property type="entry name" value="Tetracycline Repressor, domain 2"/>
    <property type="match status" value="1"/>
</dbReference>